<keyword evidence="7 13" id="KW-0999">Mitochondrion inner membrane</keyword>
<evidence type="ECO:0000256" key="2">
    <source>
        <dbReference type="ARBA" id="ARBA00005163"/>
    </source>
</evidence>
<evidence type="ECO:0000256" key="9">
    <source>
        <dbReference type="ARBA" id="ARBA00022989"/>
    </source>
</evidence>
<keyword evidence="13" id="KW-0479">Metal-binding</keyword>
<dbReference type="Ensembl" id="ENSAMET00000030865.1">
    <property type="protein sequence ID" value="ENSAMEP00000038492.1"/>
    <property type="gene ID" value="ENSAMEG00000025080.1"/>
</dbReference>
<dbReference type="InterPro" id="IPR034804">
    <property type="entry name" value="SQR/QFR_C/D"/>
</dbReference>
<dbReference type="GO" id="GO:0006121">
    <property type="term" value="P:mitochondrial electron transport, succinate to ubiquinone"/>
    <property type="evidence" value="ECO:0007669"/>
    <property type="project" value="TreeGrafter"/>
</dbReference>
<dbReference type="AlphaFoldDB" id="A0A7N5KDD1"/>
<reference evidence="14 15" key="1">
    <citation type="journal article" date="2010" name="Nature">
        <title>The sequence and de novo assembly of the giant panda genome.</title>
        <authorList>
            <person name="Li R."/>
            <person name="Fan W."/>
            <person name="Tian G."/>
            <person name="Zhu H."/>
            <person name="He L."/>
            <person name="Cai J."/>
            <person name="Huang Q."/>
            <person name="Cai Q."/>
            <person name="Li B."/>
            <person name="Bai Y."/>
            <person name="Zhang Z."/>
            <person name="Zhang Y."/>
            <person name="Wang W."/>
            <person name="Li J."/>
            <person name="Wei F."/>
            <person name="Li H."/>
            <person name="Jian M."/>
            <person name="Li J."/>
            <person name="Zhang Z."/>
            <person name="Nielsen R."/>
            <person name="Li D."/>
            <person name="Gu W."/>
            <person name="Yang Z."/>
            <person name="Xuan Z."/>
            <person name="Ryder O.A."/>
            <person name="Leung F.C."/>
            <person name="Zhou Y."/>
            <person name="Cao J."/>
            <person name="Sun X."/>
            <person name="Fu Y."/>
            <person name="Fang X."/>
            <person name="Guo X."/>
            <person name="Wang B."/>
            <person name="Hou R."/>
            <person name="Shen F."/>
            <person name="Mu B."/>
            <person name="Ni P."/>
            <person name="Lin R."/>
            <person name="Qian W."/>
            <person name="Wang G."/>
            <person name="Yu C."/>
            <person name="Nie W."/>
            <person name="Wang J."/>
            <person name="Wu Z."/>
            <person name="Liang H."/>
            <person name="Min J."/>
            <person name="Wu Q."/>
            <person name="Cheng S."/>
            <person name="Ruan J."/>
            <person name="Wang M."/>
            <person name="Shi Z."/>
            <person name="Wen M."/>
            <person name="Liu B."/>
            <person name="Ren X."/>
            <person name="Zheng H."/>
            <person name="Dong D."/>
            <person name="Cook K."/>
            <person name="Shan G."/>
            <person name="Zhang H."/>
            <person name="Kosiol C."/>
            <person name="Xie X."/>
            <person name="Lu Z."/>
            <person name="Zheng H."/>
            <person name="Li Y."/>
            <person name="Steiner C.C."/>
            <person name="Lam T.T."/>
            <person name="Lin S."/>
            <person name="Zhang Q."/>
            <person name="Li G."/>
            <person name="Tian J."/>
            <person name="Gong T."/>
            <person name="Liu H."/>
            <person name="Zhang D."/>
            <person name="Fang L."/>
            <person name="Ye C."/>
            <person name="Zhang J."/>
            <person name="Hu W."/>
            <person name="Xu A."/>
            <person name="Ren Y."/>
            <person name="Zhang G."/>
            <person name="Bruford M.W."/>
            <person name="Li Q."/>
            <person name="Ma L."/>
            <person name="Guo Y."/>
            <person name="An N."/>
            <person name="Hu Y."/>
            <person name="Zheng Y."/>
            <person name="Shi Y."/>
            <person name="Li Z."/>
            <person name="Liu Q."/>
            <person name="Chen Y."/>
            <person name="Zhao J."/>
            <person name="Qu N."/>
            <person name="Zhao S."/>
            <person name="Tian F."/>
            <person name="Wang X."/>
            <person name="Wang H."/>
            <person name="Xu L."/>
            <person name="Liu X."/>
            <person name="Vinar T."/>
            <person name="Wang Y."/>
            <person name="Lam T.W."/>
            <person name="Yiu S.M."/>
            <person name="Liu S."/>
            <person name="Zhang H."/>
            <person name="Li D."/>
            <person name="Huang Y."/>
            <person name="Wang X."/>
            <person name="Yang G."/>
            <person name="Jiang Z."/>
            <person name="Wang J."/>
            <person name="Qin N."/>
            <person name="Li L."/>
            <person name="Li J."/>
            <person name="Bolund L."/>
            <person name="Kristiansen K."/>
            <person name="Wong G.K."/>
            <person name="Olson M."/>
            <person name="Zhang X."/>
            <person name="Li S."/>
            <person name="Yang H."/>
            <person name="Wang J."/>
            <person name="Wang J."/>
        </authorList>
    </citation>
    <scope>NUCLEOTIDE SEQUENCE [LARGE SCALE GENOMIC DNA]</scope>
</reference>
<comment type="pathway">
    <text evidence="2">Carbohydrate metabolism; tricarboxylic acid cycle.</text>
</comment>
<dbReference type="Gene3D" id="1.20.1300.10">
    <property type="entry name" value="Fumarate reductase/succinate dehydrogenase, transmembrane subunit"/>
    <property type="match status" value="1"/>
</dbReference>
<keyword evidence="6" id="KW-0812">Transmembrane</keyword>
<dbReference type="Proteomes" id="UP000008912">
    <property type="component" value="Unassembled WGS sequence"/>
</dbReference>
<comment type="subunit">
    <text evidence="4">Component of complex II composed of four subunits: the flavoprotein (FP) SDHA, iron-sulfur protein (IP) SDHB, and a cytochrome b560 composed of SDHC and SDHD.</text>
</comment>
<dbReference type="InParanoid" id="A0A7N5KDD1"/>
<dbReference type="GO" id="GO:0005743">
    <property type="term" value="C:mitochondrial inner membrane"/>
    <property type="evidence" value="ECO:0007669"/>
    <property type="project" value="UniProtKB-SubCell"/>
</dbReference>
<keyword evidence="13" id="KW-0249">Electron transport</keyword>
<evidence type="ECO:0000256" key="12">
    <source>
        <dbReference type="ARBA" id="ARBA00045847"/>
    </source>
</evidence>
<comment type="function">
    <text evidence="12">Membrane-anchoring subunit of succinate dehydrogenase (SDH) that is involved in complex II of the mitochondrial electron transport chain and is responsible for transferring electrons from succinate to ubiquinone (coenzyme Q). SDH also oxidizes malate to the non-canonical enol form of oxaloacetate, enol-oxaloacetate. Enol-oxaloacetate, which is a potent inhibitor of the succinate dehydrogenase activity, is further isomerized into keto-oxaloacetate.</text>
</comment>
<reference evidence="14" key="2">
    <citation type="submission" date="2025-08" db="UniProtKB">
        <authorList>
            <consortium name="Ensembl"/>
        </authorList>
    </citation>
    <scope>IDENTIFICATION</scope>
</reference>
<comment type="subcellular location">
    <subcellularLocation>
        <location evidence="1 13">Mitochondrion inner membrane</location>
        <topology evidence="1 13">Multi-pass membrane protein</topology>
    </subcellularLocation>
</comment>
<evidence type="ECO:0000256" key="4">
    <source>
        <dbReference type="ARBA" id="ARBA00011758"/>
    </source>
</evidence>
<name>A0A7N5KDD1_AILME</name>
<dbReference type="GO" id="GO:0006099">
    <property type="term" value="P:tricarboxylic acid cycle"/>
    <property type="evidence" value="ECO:0007669"/>
    <property type="project" value="UniProtKB-KW"/>
</dbReference>
<proteinExistence type="inferred from homology"/>
<evidence type="ECO:0000313" key="15">
    <source>
        <dbReference type="Proteomes" id="UP000008912"/>
    </source>
</evidence>
<evidence type="ECO:0000313" key="14">
    <source>
        <dbReference type="Ensembl" id="ENSAMEP00000038492.1"/>
    </source>
</evidence>
<keyword evidence="11 13" id="KW-0472">Membrane</keyword>
<evidence type="ECO:0000256" key="13">
    <source>
        <dbReference type="RuleBase" id="RU364031"/>
    </source>
</evidence>
<keyword evidence="10 13" id="KW-0496">Mitochondrion</keyword>
<dbReference type="PANTHER" id="PTHR13337">
    <property type="entry name" value="SUCCINATE DEHYDROGENASE"/>
    <property type="match status" value="1"/>
</dbReference>
<evidence type="ECO:0000256" key="11">
    <source>
        <dbReference type="ARBA" id="ARBA00023136"/>
    </source>
</evidence>
<dbReference type="GO" id="GO:0046872">
    <property type="term" value="F:metal ion binding"/>
    <property type="evidence" value="ECO:0007669"/>
    <property type="project" value="UniProtKB-KW"/>
</dbReference>
<keyword evidence="15" id="KW-1185">Reference proteome</keyword>
<keyword evidence="13" id="KW-0408">Iron</keyword>
<reference evidence="14" key="3">
    <citation type="submission" date="2025-09" db="UniProtKB">
        <authorList>
            <consortium name="Ensembl"/>
        </authorList>
    </citation>
    <scope>IDENTIFICATION</scope>
</reference>
<evidence type="ECO:0000256" key="6">
    <source>
        <dbReference type="ARBA" id="ARBA00022692"/>
    </source>
</evidence>
<dbReference type="PANTHER" id="PTHR13337:SF2">
    <property type="entry name" value="SUCCINATE DEHYDROGENASE [UBIQUINONE] CYTOCHROME B SMALL SUBUNIT, MITOCHONDRIAL"/>
    <property type="match status" value="1"/>
</dbReference>
<dbReference type="InterPro" id="IPR007992">
    <property type="entry name" value="CybS"/>
</dbReference>
<evidence type="ECO:0000256" key="8">
    <source>
        <dbReference type="ARBA" id="ARBA00022946"/>
    </source>
</evidence>
<comment type="similarity">
    <text evidence="3 13">Belongs to the CybS family.</text>
</comment>
<keyword evidence="9" id="KW-1133">Transmembrane helix</keyword>
<evidence type="ECO:0000256" key="5">
    <source>
        <dbReference type="ARBA" id="ARBA00022448"/>
    </source>
</evidence>
<protein>
    <recommendedName>
        <fullName evidence="13">Succinate dehydrogenase [ubiquinone] cytochrome b small subunit</fullName>
    </recommendedName>
</protein>
<dbReference type="GO" id="GO:0020037">
    <property type="term" value="F:heme binding"/>
    <property type="evidence" value="ECO:0007669"/>
    <property type="project" value="TreeGrafter"/>
</dbReference>
<keyword evidence="13" id="KW-0349">Heme</keyword>
<sequence length="123" mass="13503">MVSLWRPCFPCITVARPARVSAFLHHQPTPGGCRTQHIHPSPNQPSASKAASLHWTGERVVSVLLLGLMPAAYLNPGSAVGDCPLQPSLSTVWTLDKWLLCLRGPPCREEVPLQMYQHITDSN</sequence>
<accession>A0A7N5KDD1</accession>
<evidence type="ECO:0000256" key="7">
    <source>
        <dbReference type="ARBA" id="ARBA00022792"/>
    </source>
</evidence>
<evidence type="ECO:0000256" key="3">
    <source>
        <dbReference type="ARBA" id="ARBA00007294"/>
    </source>
</evidence>
<evidence type="ECO:0000256" key="1">
    <source>
        <dbReference type="ARBA" id="ARBA00004448"/>
    </source>
</evidence>
<keyword evidence="5 13" id="KW-0813">Transport</keyword>
<keyword evidence="13" id="KW-0816">Tricarboxylic acid cycle</keyword>
<keyword evidence="8 13" id="KW-0809">Transit peptide</keyword>
<dbReference type="GO" id="GO:0048039">
    <property type="term" value="F:ubiquinone binding"/>
    <property type="evidence" value="ECO:0007669"/>
    <property type="project" value="TreeGrafter"/>
</dbReference>
<evidence type="ECO:0000256" key="10">
    <source>
        <dbReference type="ARBA" id="ARBA00023128"/>
    </source>
</evidence>
<dbReference type="GeneTree" id="ENSGT00950000185006"/>
<organism evidence="14 15">
    <name type="scientific">Ailuropoda melanoleuca</name>
    <name type="common">Giant panda</name>
    <dbReference type="NCBI Taxonomy" id="9646"/>
    <lineage>
        <taxon>Eukaryota</taxon>
        <taxon>Metazoa</taxon>
        <taxon>Chordata</taxon>
        <taxon>Craniata</taxon>
        <taxon>Vertebrata</taxon>
        <taxon>Euteleostomi</taxon>
        <taxon>Mammalia</taxon>
        <taxon>Eutheria</taxon>
        <taxon>Laurasiatheria</taxon>
        <taxon>Carnivora</taxon>
        <taxon>Caniformia</taxon>
        <taxon>Ursidae</taxon>
        <taxon>Ailuropoda</taxon>
    </lineage>
</organism>